<dbReference type="EMBL" id="JAHESD010000056">
    <property type="protein sequence ID" value="MBT1705468.1"/>
    <property type="molecule type" value="Genomic_DNA"/>
</dbReference>
<dbReference type="SMART" id="SM00062">
    <property type="entry name" value="PBPb"/>
    <property type="match status" value="1"/>
</dbReference>
<name>A0ABS5VVK8_9BACT</name>
<dbReference type="SUPFAM" id="SSF53850">
    <property type="entry name" value="Periplasmic binding protein-like II"/>
    <property type="match status" value="1"/>
</dbReference>
<gene>
    <name evidence="3" type="ORF">KK060_19410</name>
</gene>
<keyword evidence="1" id="KW-0732">Signal</keyword>
<dbReference type="Pfam" id="PF00497">
    <property type="entry name" value="SBP_bac_3"/>
    <property type="match status" value="1"/>
</dbReference>
<protein>
    <submittedName>
        <fullName evidence="3">Transporter substrate-binding domain-containing protein</fullName>
    </submittedName>
</protein>
<dbReference type="RefSeq" id="WP_254155413.1">
    <property type="nucleotide sequence ID" value="NZ_JAHESD010000056.1"/>
</dbReference>
<feature type="domain" description="Solute-binding protein family 3/N-terminal" evidence="2">
    <location>
        <begin position="35"/>
        <end position="270"/>
    </location>
</feature>
<dbReference type="Proteomes" id="UP000772618">
    <property type="component" value="Unassembled WGS sequence"/>
</dbReference>
<dbReference type="InterPro" id="IPR001638">
    <property type="entry name" value="Solute-binding_3/MltF_N"/>
</dbReference>
<evidence type="ECO:0000313" key="4">
    <source>
        <dbReference type="Proteomes" id="UP000772618"/>
    </source>
</evidence>
<reference evidence="3 4" key="1">
    <citation type="submission" date="2021-05" db="EMBL/GenBank/DDBJ databases">
        <title>A Polyphasic approach of four new species of the genus Ohtaekwangia: Ohtaekwangia histidinii sp. nov., Ohtaekwangia cretensis sp. nov., Ohtaekwangia indiensis sp. nov., Ohtaekwangia reichenbachii sp. nov. from diverse environment.</title>
        <authorList>
            <person name="Octaviana S."/>
        </authorList>
    </citation>
    <scope>NUCLEOTIDE SEQUENCE [LARGE SCALE GENOMIC DNA]</scope>
    <source>
        <strain evidence="3 4">PWU20</strain>
    </source>
</reference>
<keyword evidence="4" id="KW-1185">Reference proteome</keyword>
<accession>A0ABS5VVK8</accession>
<organism evidence="3 4">
    <name type="scientific">Chryseosolibacter indicus</name>
    <dbReference type="NCBI Taxonomy" id="2782351"/>
    <lineage>
        <taxon>Bacteria</taxon>
        <taxon>Pseudomonadati</taxon>
        <taxon>Bacteroidota</taxon>
        <taxon>Cytophagia</taxon>
        <taxon>Cytophagales</taxon>
        <taxon>Chryseotaleaceae</taxon>
        <taxon>Chryseosolibacter</taxon>
    </lineage>
</organism>
<dbReference type="Gene3D" id="3.40.190.10">
    <property type="entry name" value="Periplasmic binding protein-like II"/>
    <property type="match status" value="2"/>
</dbReference>
<dbReference type="PANTHER" id="PTHR35936">
    <property type="entry name" value="MEMBRANE-BOUND LYTIC MUREIN TRANSGLYCOSYLASE F"/>
    <property type="match status" value="1"/>
</dbReference>
<evidence type="ECO:0000313" key="3">
    <source>
        <dbReference type="EMBL" id="MBT1705468.1"/>
    </source>
</evidence>
<evidence type="ECO:0000256" key="1">
    <source>
        <dbReference type="ARBA" id="ARBA00022729"/>
    </source>
</evidence>
<sequence length="276" mass="31410">MKTITILLTFISLTVKAQHYKGDSWASVKATGSGTLSVIYYEQPGLIYKASDGKMKGVCADIVADFQKFITSKYGKQLKIEYVLGETDFPKFLRTVQNTDNLLGVTNTSITDERKKVMKFTPHYMSNQIVLLTNKNAPSIKSLKEISTTYKGYTAQVITGSTHVAYIERIKKEYYPEMKIEYNPSGDDIINNLSKNPKLLSVIDFTEYIGVIRRKIPVKKQEVDLGEAELLAFTMSKQTDWDLVWKEFLTNDYRNSVRYKEIIANNLGSSFLSLVR</sequence>
<proteinExistence type="predicted"/>
<evidence type="ECO:0000259" key="2">
    <source>
        <dbReference type="SMART" id="SM00062"/>
    </source>
</evidence>
<comment type="caution">
    <text evidence="3">The sequence shown here is derived from an EMBL/GenBank/DDBJ whole genome shotgun (WGS) entry which is preliminary data.</text>
</comment>